<dbReference type="Gene3D" id="3.40.50.1240">
    <property type="entry name" value="Phosphoglycerate mutase-like"/>
    <property type="match status" value="1"/>
</dbReference>
<organism evidence="1">
    <name type="scientific">marine metagenome</name>
    <dbReference type="NCBI Taxonomy" id="408172"/>
    <lineage>
        <taxon>unclassified sequences</taxon>
        <taxon>metagenomes</taxon>
        <taxon>ecological metagenomes</taxon>
    </lineage>
</organism>
<dbReference type="PANTHER" id="PTHR48100">
    <property type="entry name" value="BROAD-SPECIFICITY PHOSPHATASE YOR283W-RELATED"/>
    <property type="match status" value="1"/>
</dbReference>
<reference evidence="1" key="1">
    <citation type="submission" date="2018-05" db="EMBL/GenBank/DDBJ databases">
        <authorList>
            <person name="Lanie J.A."/>
            <person name="Ng W.-L."/>
            <person name="Kazmierczak K.M."/>
            <person name="Andrzejewski T.M."/>
            <person name="Davidsen T.M."/>
            <person name="Wayne K.J."/>
            <person name="Tettelin H."/>
            <person name="Glass J.I."/>
            <person name="Rusch D."/>
            <person name="Podicherti R."/>
            <person name="Tsui H.-C.T."/>
            <person name="Winkler M.E."/>
        </authorList>
    </citation>
    <scope>NUCLEOTIDE SEQUENCE</scope>
</reference>
<dbReference type="AlphaFoldDB" id="A0A381WN08"/>
<protein>
    <recommendedName>
        <fullName evidence="2">Histidine phosphatase family protein</fullName>
    </recommendedName>
</protein>
<dbReference type="InterPro" id="IPR029033">
    <property type="entry name" value="His_PPase_superfam"/>
</dbReference>
<dbReference type="GO" id="GO:0005737">
    <property type="term" value="C:cytoplasm"/>
    <property type="evidence" value="ECO:0007669"/>
    <property type="project" value="TreeGrafter"/>
</dbReference>
<accession>A0A381WN08</accession>
<proteinExistence type="predicted"/>
<dbReference type="SMART" id="SM00855">
    <property type="entry name" value="PGAM"/>
    <property type="match status" value="1"/>
</dbReference>
<dbReference type="PANTHER" id="PTHR48100:SF1">
    <property type="entry name" value="HISTIDINE PHOSPHATASE FAMILY PROTEIN-RELATED"/>
    <property type="match status" value="1"/>
</dbReference>
<gene>
    <name evidence="1" type="ORF">METZ01_LOCUS106117</name>
</gene>
<name>A0A381WN08_9ZZZZ</name>
<dbReference type="Pfam" id="PF00300">
    <property type="entry name" value="His_Phos_1"/>
    <property type="match status" value="1"/>
</dbReference>
<evidence type="ECO:0008006" key="2">
    <source>
        <dbReference type="Google" id="ProtNLM"/>
    </source>
</evidence>
<dbReference type="InterPro" id="IPR050275">
    <property type="entry name" value="PGM_Phosphatase"/>
</dbReference>
<dbReference type="GO" id="GO:0016791">
    <property type="term" value="F:phosphatase activity"/>
    <property type="evidence" value="ECO:0007669"/>
    <property type="project" value="TreeGrafter"/>
</dbReference>
<dbReference type="InterPro" id="IPR013078">
    <property type="entry name" value="His_Pase_superF_clade-1"/>
</dbReference>
<dbReference type="EMBL" id="UINC01012163">
    <property type="protein sequence ID" value="SVA53263.1"/>
    <property type="molecule type" value="Genomic_DNA"/>
</dbReference>
<dbReference type="SUPFAM" id="SSF53254">
    <property type="entry name" value="Phosphoglycerate mutase-like"/>
    <property type="match status" value="1"/>
</dbReference>
<dbReference type="CDD" id="cd07067">
    <property type="entry name" value="HP_PGM_like"/>
    <property type="match status" value="1"/>
</dbReference>
<sequence length="212" mass="22536">MELLLVRHALPDRVDNTPTGEVADPALSDLGLRQTAVLADWLAGSWPGGPPAEAIDTVYASPMVRALETASPVAERLGCPKVVEGGLAEYDAEEVVYIPVEELRAARDPRWFELVSDEAIPDLADFQARVVVTVEALVASHSGQRLVLVCHGGVIGAYLAYVLGIQRVLFFEAGYTSISRVLAASTGERSVASMNELAHLRAAGVPLYGDGS</sequence>
<evidence type="ECO:0000313" key="1">
    <source>
        <dbReference type="EMBL" id="SVA53263.1"/>
    </source>
</evidence>